<feature type="signal peptide" evidence="1">
    <location>
        <begin position="1"/>
        <end position="18"/>
    </location>
</feature>
<dbReference type="AlphaFoldDB" id="A0A239B1A7"/>
<dbReference type="EMBL" id="FZNY01000005">
    <property type="protein sequence ID" value="SNS01034.1"/>
    <property type="molecule type" value="Genomic_DNA"/>
</dbReference>
<dbReference type="RefSeq" id="WP_089372492.1">
    <property type="nucleotide sequence ID" value="NZ_BMEP01000006.1"/>
</dbReference>
<proteinExistence type="predicted"/>
<keyword evidence="1" id="KW-0732">Signal</keyword>
<evidence type="ECO:0000256" key="1">
    <source>
        <dbReference type="SAM" id="SignalP"/>
    </source>
</evidence>
<evidence type="ECO:0000313" key="2">
    <source>
        <dbReference type="EMBL" id="SNS01034.1"/>
    </source>
</evidence>
<organism evidence="2 3">
    <name type="scientific">Dokdonia pacifica</name>
    <dbReference type="NCBI Taxonomy" id="1627892"/>
    <lineage>
        <taxon>Bacteria</taxon>
        <taxon>Pseudomonadati</taxon>
        <taxon>Bacteroidota</taxon>
        <taxon>Flavobacteriia</taxon>
        <taxon>Flavobacteriales</taxon>
        <taxon>Flavobacteriaceae</taxon>
        <taxon>Dokdonia</taxon>
    </lineage>
</organism>
<dbReference type="Pfam" id="PF12099">
    <property type="entry name" value="DUF3575"/>
    <property type="match status" value="1"/>
</dbReference>
<dbReference type="Proteomes" id="UP000198379">
    <property type="component" value="Unassembled WGS sequence"/>
</dbReference>
<reference evidence="2 3" key="1">
    <citation type="submission" date="2017-06" db="EMBL/GenBank/DDBJ databases">
        <authorList>
            <person name="Kim H.J."/>
            <person name="Triplett B.A."/>
        </authorList>
    </citation>
    <scope>NUCLEOTIDE SEQUENCE [LARGE SCALE GENOMIC DNA]</scope>
    <source>
        <strain evidence="2 3">DSM 25597</strain>
    </source>
</reference>
<protein>
    <recommendedName>
        <fullName evidence="4">DUF3575 domain-containing protein</fullName>
    </recommendedName>
</protein>
<evidence type="ECO:0000313" key="3">
    <source>
        <dbReference type="Proteomes" id="UP000198379"/>
    </source>
</evidence>
<accession>A0A239B1A7</accession>
<feature type="chain" id="PRO_5013280492" description="DUF3575 domain-containing protein" evidence="1">
    <location>
        <begin position="19"/>
        <end position="190"/>
    </location>
</feature>
<evidence type="ECO:0008006" key="4">
    <source>
        <dbReference type="Google" id="ProtNLM"/>
    </source>
</evidence>
<dbReference type="InterPro" id="IPR021958">
    <property type="entry name" value="DUF3575"/>
</dbReference>
<keyword evidence="3" id="KW-1185">Reference proteome</keyword>
<name>A0A239B1A7_9FLAO</name>
<dbReference type="OrthoDB" id="768080at2"/>
<sequence length="190" mass="21630">MKKAITLLTLIISTFAFAQEDTEEQPVNLNEINNKKHEFRIDVLESLALPAIDVSYEYVLSKYSGLGASLNVSFQDEENDFRQNFAFTPYFRQYFFNKKEYGARGFFAEGLLQYATGDNERFFNFDDNTLDERGTWNKFGVGVAIGQKWVSRNGFVIELSLGGGRYLGDNDDGLSPDGFFRGGVSFGYRF</sequence>
<gene>
    <name evidence="2" type="ORF">SAMN06265376_105241</name>
</gene>